<feature type="transmembrane region" description="Helical" evidence="6">
    <location>
        <begin position="194"/>
        <end position="213"/>
    </location>
</feature>
<feature type="transmembrane region" description="Helical" evidence="6">
    <location>
        <begin position="73"/>
        <end position="96"/>
    </location>
</feature>
<evidence type="ECO:0000256" key="1">
    <source>
        <dbReference type="ARBA" id="ARBA00004651"/>
    </source>
</evidence>
<feature type="transmembrane region" description="Helical" evidence="6">
    <location>
        <begin position="344"/>
        <end position="368"/>
    </location>
</feature>
<comment type="subcellular location">
    <subcellularLocation>
        <location evidence="1">Cell membrane</location>
        <topology evidence="1">Multi-pass membrane protein</topology>
    </subcellularLocation>
</comment>
<dbReference type="PROSITE" id="PS50850">
    <property type="entry name" value="MFS"/>
    <property type="match status" value="1"/>
</dbReference>
<feature type="transmembrane region" description="Helical" evidence="6">
    <location>
        <begin position="310"/>
        <end position="332"/>
    </location>
</feature>
<keyword evidence="2" id="KW-0813">Transport</keyword>
<organism evidence="8 9">
    <name type="scientific">Micromonospora solifontis</name>
    <dbReference type="NCBI Taxonomy" id="2487138"/>
    <lineage>
        <taxon>Bacteria</taxon>
        <taxon>Bacillati</taxon>
        <taxon>Actinomycetota</taxon>
        <taxon>Actinomycetes</taxon>
        <taxon>Micromonosporales</taxon>
        <taxon>Micromonosporaceae</taxon>
        <taxon>Micromonospora</taxon>
    </lineage>
</organism>
<accession>A0ABX9WER7</accession>
<dbReference type="InterPro" id="IPR020846">
    <property type="entry name" value="MFS_dom"/>
</dbReference>
<feature type="transmembrane region" description="Helical" evidence="6">
    <location>
        <begin position="415"/>
        <end position="433"/>
    </location>
</feature>
<dbReference type="EMBL" id="RJLN01000054">
    <property type="protein sequence ID" value="RNL96992.1"/>
    <property type="molecule type" value="Genomic_DNA"/>
</dbReference>
<dbReference type="Pfam" id="PF00083">
    <property type="entry name" value="Sugar_tr"/>
    <property type="match status" value="1"/>
</dbReference>
<dbReference type="InterPro" id="IPR036259">
    <property type="entry name" value="MFS_trans_sf"/>
</dbReference>
<evidence type="ECO:0000313" key="8">
    <source>
        <dbReference type="EMBL" id="RNL96992.1"/>
    </source>
</evidence>
<dbReference type="CDD" id="cd17316">
    <property type="entry name" value="MFS_SV2_like"/>
    <property type="match status" value="1"/>
</dbReference>
<keyword evidence="9" id="KW-1185">Reference proteome</keyword>
<evidence type="ECO:0000256" key="5">
    <source>
        <dbReference type="ARBA" id="ARBA00023136"/>
    </source>
</evidence>
<dbReference type="InterPro" id="IPR005828">
    <property type="entry name" value="MFS_sugar_transport-like"/>
</dbReference>
<reference evidence="8 9" key="1">
    <citation type="submission" date="2018-11" db="EMBL/GenBank/DDBJ databases">
        <title>Micromonospora sp. PPF5-17, a new actinomycetes isolated from a hot spring soil.</title>
        <authorList>
            <person name="Thawai C."/>
        </authorList>
    </citation>
    <scope>NUCLEOTIDE SEQUENCE [LARGE SCALE GENOMIC DNA]</scope>
    <source>
        <strain evidence="8 9">PPF5-17</strain>
    </source>
</reference>
<dbReference type="SUPFAM" id="SSF103473">
    <property type="entry name" value="MFS general substrate transporter"/>
    <property type="match status" value="1"/>
</dbReference>
<keyword evidence="4 6" id="KW-1133">Transmembrane helix</keyword>
<evidence type="ECO:0000256" key="6">
    <source>
        <dbReference type="SAM" id="Phobius"/>
    </source>
</evidence>
<dbReference type="Gene3D" id="1.20.1250.20">
    <property type="entry name" value="MFS general substrate transporter like domains"/>
    <property type="match status" value="1"/>
</dbReference>
<dbReference type="RefSeq" id="WP_123242200.1">
    <property type="nucleotide sequence ID" value="NZ_JAAHBY010000054.1"/>
</dbReference>
<feature type="domain" description="Major facilitator superfamily (MFS) profile" evidence="7">
    <location>
        <begin position="38"/>
        <end position="463"/>
    </location>
</feature>
<dbReference type="InterPro" id="IPR005829">
    <property type="entry name" value="Sugar_transporter_CS"/>
</dbReference>
<feature type="transmembrane region" description="Helical" evidence="6">
    <location>
        <begin position="38"/>
        <end position="67"/>
    </location>
</feature>
<evidence type="ECO:0000313" key="9">
    <source>
        <dbReference type="Proteomes" id="UP000280698"/>
    </source>
</evidence>
<dbReference type="Proteomes" id="UP000280698">
    <property type="component" value="Unassembled WGS sequence"/>
</dbReference>
<feature type="transmembrane region" description="Helical" evidence="6">
    <location>
        <begin position="170"/>
        <end position="188"/>
    </location>
</feature>
<dbReference type="PROSITE" id="PS00217">
    <property type="entry name" value="SUGAR_TRANSPORT_2"/>
    <property type="match status" value="1"/>
</dbReference>
<evidence type="ECO:0000256" key="4">
    <source>
        <dbReference type="ARBA" id="ARBA00022989"/>
    </source>
</evidence>
<dbReference type="PANTHER" id="PTHR23511:SF34">
    <property type="entry name" value="SYNAPTIC VESICLE GLYCOPROTEIN 2"/>
    <property type="match status" value="1"/>
</dbReference>
<keyword evidence="3 6" id="KW-0812">Transmembrane</keyword>
<sequence>MAQRGRLQQTEPAVATATATDIPARIERIPLGRFHYRLAGTLGVGTFFDGFDSTSIAVILTVVIAYFDISTGQAGILVAAGYLGQFLGALVIGALADRFGRRPAFLLSLLTFGVLSAVCALAWSAPSLGVLRAVQGIGLGAEVPVAATLINEYLGARNRGRVAVAYQSTFNWGLLAAPVVGIVALRGFGEDAGWRVLLAVGALPVLVAAYAWFRLPESARWLAERGRRAEAEGYVARMEREATARGVVLAPPQAAPAAPAAGRLRLGELFAPAYRRRTLMLAAIWFLAFFVGYGYAVWMPTLYVRVGGLATTQALGLTVLVGVLQLAMVYVTAFLADRVGRKPLLTWGFVIMTAGALVGFVGVGVLGVHAWPMLLATAAVFAVGATAPTSTLYLYTAELYPTRMRAWATSACSSVNRLASILSPLLVGGLLGTSLGAGAVFLSFALACAVALAVVMVAGIETRRRPLEEISR</sequence>
<comment type="caution">
    <text evidence="8">The sequence shown here is derived from an EMBL/GenBank/DDBJ whole genome shotgun (WGS) entry which is preliminary data.</text>
</comment>
<name>A0ABX9WER7_9ACTN</name>
<gene>
    <name evidence="8" type="ORF">EFE23_18555</name>
</gene>
<evidence type="ECO:0000259" key="7">
    <source>
        <dbReference type="PROSITE" id="PS50850"/>
    </source>
</evidence>
<feature type="transmembrane region" description="Helical" evidence="6">
    <location>
        <begin position="103"/>
        <end position="123"/>
    </location>
</feature>
<evidence type="ECO:0000256" key="2">
    <source>
        <dbReference type="ARBA" id="ARBA00022448"/>
    </source>
</evidence>
<keyword evidence="5 6" id="KW-0472">Membrane</keyword>
<feature type="transmembrane region" description="Helical" evidence="6">
    <location>
        <begin position="439"/>
        <end position="460"/>
    </location>
</feature>
<protein>
    <submittedName>
        <fullName evidence="8">MFS transporter</fullName>
    </submittedName>
</protein>
<dbReference type="PROSITE" id="PS00216">
    <property type="entry name" value="SUGAR_TRANSPORT_1"/>
    <property type="match status" value="2"/>
</dbReference>
<dbReference type="PANTHER" id="PTHR23511">
    <property type="entry name" value="SYNAPTIC VESICLE GLYCOPROTEIN 2"/>
    <property type="match status" value="1"/>
</dbReference>
<feature type="transmembrane region" description="Helical" evidence="6">
    <location>
        <begin position="129"/>
        <end position="150"/>
    </location>
</feature>
<feature type="transmembrane region" description="Helical" evidence="6">
    <location>
        <begin position="374"/>
        <end position="395"/>
    </location>
</feature>
<evidence type="ECO:0000256" key="3">
    <source>
        <dbReference type="ARBA" id="ARBA00022692"/>
    </source>
</evidence>
<feature type="transmembrane region" description="Helical" evidence="6">
    <location>
        <begin position="279"/>
        <end position="298"/>
    </location>
</feature>
<proteinExistence type="predicted"/>